<dbReference type="InterPro" id="IPR005247">
    <property type="entry name" value="YbhB_YbcL/LppC-like"/>
</dbReference>
<dbReference type="Gene3D" id="3.90.280.10">
    <property type="entry name" value="PEBP-like"/>
    <property type="match status" value="1"/>
</dbReference>
<proteinExistence type="predicted"/>
<sequence>MPQSRYNAPTPNDEDMMKLWSDSFKDGEAIPGEFAFCVIDPAAHVAMSSNRNPHLAWSDAPAGVQSYALIVHDPDVPSRGDDVNQEGKTVPADLPRVDFFHWTLVDIPSNVNAIAAGTFSDGVTPRGKAGPAIADSSIPDARHGINDYTGWFSQDKDMSGDYFGYDGPCPPWNDAIAHRYTFTLYALDIASLPVHGRFNGVQARAAIAGHVLAEASLTGWYSLNPSVPATGKKA</sequence>
<dbReference type="CDD" id="cd00865">
    <property type="entry name" value="PEBP_bact_arch"/>
    <property type="match status" value="1"/>
</dbReference>
<keyword evidence="2" id="KW-1185">Reference proteome</keyword>
<evidence type="ECO:0000313" key="1">
    <source>
        <dbReference type="EMBL" id="GGI55398.1"/>
    </source>
</evidence>
<comment type="caution">
    <text evidence="1">The sequence shown here is derived from an EMBL/GenBank/DDBJ whole genome shotgun (WGS) entry which is preliminary data.</text>
</comment>
<name>A0A8J3FA69_9BURK</name>
<dbReference type="NCBIfam" id="TIGR00481">
    <property type="entry name" value="YbhB/YbcL family Raf kinase inhibitor-like protein"/>
    <property type="match status" value="1"/>
</dbReference>
<dbReference type="InterPro" id="IPR036610">
    <property type="entry name" value="PEBP-like_sf"/>
</dbReference>
<dbReference type="InterPro" id="IPR008914">
    <property type="entry name" value="PEBP"/>
</dbReference>
<accession>A0A8J3FA69</accession>
<dbReference type="Proteomes" id="UP000627205">
    <property type="component" value="Unassembled WGS sequence"/>
</dbReference>
<dbReference type="SUPFAM" id="SSF49777">
    <property type="entry name" value="PEBP-like"/>
    <property type="match status" value="1"/>
</dbReference>
<dbReference type="Pfam" id="PF01161">
    <property type="entry name" value="PBP"/>
    <property type="match status" value="1"/>
</dbReference>
<evidence type="ECO:0000313" key="2">
    <source>
        <dbReference type="Proteomes" id="UP000627205"/>
    </source>
</evidence>
<dbReference type="PANTHER" id="PTHR30289:SF1">
    <property type="entry name" value="PEBP (PHOSPHATIDYLETHANOLAMINE-BINDING PROTEIN) FAMILY PROTEIN"/>
    <property type="match status" value="1"/>
</dbReference>
<protein>
    <submittedName>
        <fullName evidence="1">Phosphatidylethanolamine-binding protein</fullName>
    </submittedName>
</protein>
<organism evidence="1 2">
    <name type="scientific">Oxalicibacterium solurbis</name>
    <dbReference type="NCBI Taxonomy" id="69280"/>
    <lineage>
        <taxon>Bacteria</taxon>
        <taxon>Pseudomonadati</taxon>
        <taxon>Pseudomonadota</taxon>
        <taxon>Betaproteobacteria</taxon>
        <taxon>Burkholderiales</taxon>
        <taxon>Oxalobacteraceae</taxon>
        <taxon>Oxalicibacterium</taxon>
    </lineage>
</organism>
<dbReference type="PANTHER" id="PTHR30289">
    <property type="entry name" value="UNCHARACTERIZED PROTEIN YBCL-RELATED"/>
    <property type="match status" value="1"/>
</dbReference>
<dbReference type="AlphaFoldDB" id="A0A8J3FA69"/>
<gene>
    <name evidence="1" type="ORF">GCM10011430_25720</name>
</gene>
<dbReference type="EMBL" id="BMDP01000004">
    <property type="protein sequence ID" value="GGI55398.1"/>
    <property type="molecule type" value="Genomic_DNA"/>
</dbReference>
<reference evidence="1" key="1">
    <citation type="journal article" date="2014" name="Int. J. Syst. Evol. Microbiol.">
        <title>Complete genome sequence of Corynebacterium casei LMG S-19264T (=DSM 44701T), isolated from a smear-ripened cheese.</title>
        <authorList>
            <consortium name="US DOE Joint Genome Institute (JGI-PGF)"/>
            <person name="Walter F."/>
            <person name="Albersmeier A."/>
            <person name="Kalinowski J."/>
            <person name="Ruckert C."/>
        </authorList>
    </citation>
    <scope>NUCLEOTIDE SEQUENCE</scope>
    <source>
        <strain evidence="1">CCM 7664</strain>
    </source>
</reference>
<reference evidence="1" key="2">
    <citation type="submission" date="2020-09" db="EMBL/GenBank/DDBJ databases">
        <authorList>
            <person name="Sun Q."/>
            <person name="Sedlacek I."/>
        </authorList>
    </citation>
    <scope>NUCLEOTIDE SEQUENCE</scope>
    <source>
        <strain evidence="1">CCM 7664</strain>
    </source>
</reference>